<dbReference type="EMBL" id="OR769223">
    <property type="protein sequence ID" value="WQJ53660.1"/>
    <property type="molecule type" value="Genomic_DNA"/>
</dbReference>
<reference evidence="1 2" key="1">
    <citation type="submission" date="2023-11" db="EMBL/GenBank/DDBJ databases">
        <authorList>
            <person name="Cook R."/>
            <person name="Crisci M."/>
            <person name="Pye H."/>
            <person name="Adriaenssens E."/>
            <person name="Santini J."/>
        </authorList>
    </citation>
    <scope>NUCLEOTIDE SEQUENCE [LARGE SCALE GENOMIC DNA]</scope>
    <source>
        <strain evidence="1">Lak_Megaphage_Sonny</strain>
    </source>
</reference>
<proteinExistence type="predicted"/>
<evidence type="ECO:0000313" key="1">
    <source>
        <dbReference type="EMBL" id="WQJ53660.1"/>
    </source>
</evidence>
<sequence>MKIQSVSDIITNSSSEVFIMPTTDAKKIDSTYATWCINYELIGPDYMENEQWKIPDICEALKINIYQRFGKEFYELTDEEVKNFIEEIKPKFLEVFGENCEYSYIDIEDHFEKYEDAYEDAHSVCIWSDWRH</sequence>
<evidence type="ECO:0000313" key="2">
    <source>
        <dbReference type="Proteomes" id="UP001358193"/>
    </source>
</evidence>
<accession>A0ABZ0Z383</accession>
<organism evidence="1 2">
    <name type="scientific">phage Lak_Megaphage_Sonny</name>
    <dbReference type="NCBI Taxonomy" id="3109229"/>
    <lineage>
        <taxon>Viruses</taxon>
        <taxon>Duplodnaviria</taxon>
        <taxon>Heunggongvirae</taxon>
        <taxon>Uroviricota</taxon>
        <taxon>Caudoviricetes</taxon>
        <taxon>Caudoviricetes code 15 clade</taxon>
    </lineage>
</organism>
<dbReference type="Proteomes" id="UP001358193">
    <property type="component" value="Segment"/>
</dbReference>
<keyword evidence="2" id="KW-1185">Reference proteome</keyword>
<protein>
    <submittedName>
        <fullName evidence="1">Uncharacterized protein</fullName>
    </submittedName>
</protein>
<name>A0ABZ0Z383_9CAUD</name>